<dbReference type="GeneID" id="64597955"/>
<dbReference type="GO" id="GO:0043066">
    <property type="term" value="P:negative regulation of apoptotic process"/>
    <property type="evidence" value="ECO:0007669"/>
    <property type="project" value="TreeGrafter"/>
</dbReference>
<dbReference type="Pfam" id="PF05918">
    <property type="entry name" value="API5"/>
    <property type="match status" value="1"/>
</dbReference>
<dbReference type="SUPFAM" id="SSF48371">
    <property type="entry name" value="ARM repeat"/>
    <property type="match status" value="1"/>
</dbReference>
<dbReference type="Gene3D" id="1.25.10.10">
    <property type="entry name" value="Leucine-rich Repeat Variant"/>
    <property type="match status" value="1"/>
</dbReference>
<comment type="similarity">
    <text evidence="1">Belongs to the API5 family.</text>
</comment>
<dbReference type="InterPro" id="IPR011989">
    <property type="entry name" value="ARM-like"/>
</dbReference>
<proteinExistence type="inferred from homology"/>
<feature type="compositionally biased region" description="Basic and acidic residues" evidence="3">
    <location>
        <begin position="542"/>
        <end position="551"/>
    </location>
</feature>
<dbReference type="OrthoDB" id="19224at2759"/>
<accession>A0A9P7DBV4</accession>
<feature type="compositionally biased region" description="Basic and acidic residues" evidence="3">
    <location>
        <begin position="605"/>
        <end position="616"/>
    </location>
</feature>
<evidence type="ECO:0000313" key="5">
    <source>
        <dbReference type="EMBL" id="KAG1787013.1"/>
    </source>
</evidence>
<evidence type="ECO:0000256" key="1">
    <source>
        <dbReference type="ARBA" id="ARBA00009515"/>
    </source>
</evidence>
<comment type="caution">
    <text evidence="5">The sequence shown here is derived from an EMBL/GenBank/DDBJ whole genome shotgun (WGS) entry which is preliminary data.</text>
</comment>
<dbReference type="GO" id="GO:0005634">
    <property type="term" value="C:nucleus"/>
    <property type="evidence" value="ECO:0007669"/>
    <property type="project" value="TreeGrafter"/>
</dbReference>
<dbReference type="AlphaFoldDB" id="A0A9P7DBV4"/>
<dbReference type="GO" id="GO:0003723">
    <property type="term" value="F:RNA binding"/>
    <property type="evidence" value="ECO:0007669"/>
    <property type="project" value="TreeGrafter"/>
</dbReference>
<sequence>MPIWLMGISFPVWSEITTSFVVASASYTLPAHTQEQMDDQESEIHRLVENAEKEQDGGSALRRDALTKLIEIAHSSDSELKCYAANHIRYFFNNFPDLEEDAINAVYDLCEDQDSRVRIEGYRAISSVSSVEHKWVKRNSDVLVQLLQSDEPEEVAIVKTALCDHLDMDPGVTLGVLCDQIIPPEYTIDEEEQQIRDRLRSLVIAFLKVDAVEAIIRKYTKTPGTDTENVLVSQLLTAIRRLETRDVEVIIKDLLLMMPCYIPGSPRGMDLLHVLIDKARSSLSVKSNDLGSIKTIDFYISLAHFVAIQKRVASPVVLLRFYCTYLMGKPVLQRFSPEEQLILAGRLVEALEACEEESRLRPQICSHEQFSFLRRQVVDGAPNLLEALHDTKLESSVMWDTLRSLLLACKHRKEREDWVVPFNLATSISRFQAQAQQLGPGNNSDEIRVLIRSLTETSMSQASSSTTVDGDGFYERPAHLPARPQMGRPLLKRPDMSRPSHTNTSGAVSNSRPAIQIRDSGSLALPKRSLSSGETVPQIKRAKTELTEERQLTPSLLSRMTMPIPGDAEKAWRKRGGAGKKRADDSSEPDKHPMSGYSIKGAAAHAERGEESRDPTPRTSSLLDRLNRSEGVDGGNRKRHRGKA</sequence>
<evidence type="ECO:0000256" key="3">
    <source>
        <dbReference type="SAM" id="MobiDB-lite"/>
    </source>
</evidence>
<keyword evidence="4" id="KW-0732">Signal</keyword>
<keyword evidence="2" id="KW-0053">Apoptosis</keyword>
<evidence type="ECO:0000256" key="2">
    <source>
        <dbReference type="ARBA" id="ARBA00022703"/>
    </source>
</evidence>
<feature type="region of interest" description="Disordered" evidence="3">
    <location>
        <begin position="458"/>
        <end position="644"/>
    </location>
</feature>
<feature type="signal peptide" evidence="4">
    <location>
        <begin position="1"/>
        <end position="19"/>
    </location>
</feature>
<dbReference type="PANTHER" id="PTHR12758:SF19">
    <property type="entry name" value="APOPTOSIS INHIBITOR 5"/>
    <property type="match status" value="1"/>
</dbReference>
<dbReference type="EMBL" id="JABBWE010000085">
    <property type="protein sequence ID" value="KAG1787013.1"/>
    <property type="molecule type" value="Genomic_DNA"/>
</dbReference>
<dbReference type="GO" id="GO:0006915">
    <property type="term" value="P:apoptotic process"/>
    <property type="evidence" value="ECO:0007669"/>
    <property type="project" value="UniProtKB-KW"/>
</dbReference>
<dbReference type="InterPro" id="IPR008383">
    <property type="entry name" value="API5"/>
</dbReference>
<protein>
    <recommendedName>
        <fullName evidence="7">Apoptosis inhibitor 5</fullName>
    </recommendedName>
</protein>
<gene>
    <name evidence="5" type="ORF">HD556DRAFT_1411771</name>
</gene>
<evidence type="ECO:0008006" key="7">
    <source>
        <dbReference type="Google" id="ProtNLM"/>
    </source>
</evidence>
<evidence type="ECO:0000313" key="6">
    <source>
        <dbReference type="Proteomes" id="UP000719766"/>
    </source>
</evidence>
<feature type="chain" id="PRO_5040505387" description="Apoptosis inhibitor 5" evidence="4">
    <location>
        <begin position="20"/>
        <end position="644"/>
    </location>
</feature>
<dbReference type="Proteomes" id="UP000719766">
    <property type="component" value="Unassembled WGS sequence"/>
</dbReference>
<feature type="compositionally biased region" description="Polar residues" evidence="3">
    <location>
        <begin position="499"/>
        <end position="513"/>
    </location>
</feature>
<dbReference type="PANTHER" id="PTHR12758">
    <property type="entry name" value="APOPTOSIS INHIBITOR 5-RELATED"/>
    <property type="match status" value="1"/>
</dbReference>
<feature type="compositionally biased region" description="Polar residues" evidence="3">
    <location>
        <begin position="458"/>
        <end position="468"/>
    </location>
</feature>
<feature type="compositionally biased region" description="Basic and acidic residues" evidence="3">
    <location>
        <begin position="581"/>
        <end position="593"/>
    </location>
</feature>
<dbReference type="RefSeq" id="XP_041154397.1">
    <property type="nucleotide sequence ID" value="XM_041304191.1"/>
</dbReference>
<evidence type="ECO:0000256" key="4">
    <source>
        <dbReference type="SAM" id="SignalP"/>
    </source>
</evidence>
<dbReference type="InterPro" id="IPR016024">
    <property type="entry name" value="ARM-type_fold"/>
</dbReference>
<organism evidence="5 6">
    <name type="scientific">Suillus plorans</name>
    <dbReference type="NCBI Taxonomy" id="116603"/>
    <lineage>
        <taxon>Eukaryota</taxon>
        <taxon>Fungi</taxon>
        <taxon>Dikarya</taxon>
        <taxon>Basidiomycota</taxon>
        <taxon>Agaricomycotina</taxon>
        <taxon>Agaricomycetes</taxon>
        <taxon>Agaricomycetidae</taxon>
        <taxon>Boletales</taxon>
        <taxon>Suillineae</taxon>
        <taxon>Suillaceae</taxon>
        <taxon>Suillus</taxon>
    </lineage>
</organism>
<keyword evidence="6" id="KW-1185">Reference proteome</keyword>
<name>A0A9P7DBV4_9AGAM</name>
<reference evidence="5" key="1">
    <citation type="journal article" date="2020" name="New Phytol.">
        <title>Comparative genomics reveals dynamic genome evolution in host specialist ectomycorrhizal fungi.</title>
        <authorList>
            <person name="Lofgren L.A."/>
            <person name="Nguyen N.H."/>
            <person name="Vilgalys R."/>
            <person name="Ruytinx J."/>
            <person name="Liao H.L."/>
            <person name="Branco S."/>
            <person name="Kuo A."/>
            <person name="LaButti K."/>
            <person name="Lipzen A."/>
            <person name="Andreopoulos W."/>
            <person name="Pangilinan J."/>
            <person name="Riley R."/>
            <person name="Hundley H."/>
            <person name="Na H."/>
            <person name="Barry K."/>
            <person name="Grigoriev I.V."/>
            <person name="Stajich J.E."/>
            <person name="Kennedy P.G."/>
        </authorList>
    </citation>
    <scope>NUCLEOTIDE SEQUENCE</scope>
    <source>
        <strain evidence="5">S12</strain>
    </source>
</reference>